<keyword evidence="2" id="KW-1185">Reference proteome</keyword>
<name>A0ABU4S019_9GAMM</name>
<proteinExistence type="predicted"/>
<dbReference type="Proteomes" id="UP001273505">
    <property type="component" value="Unassembled WGS sequence"/>
</dbReference>
<organism evidence="1 2">
    <name type="scientific">Gilvimarinus gilvus</name>
    <dbReference type="NCBI Taxonomy" id="3058038"/>
    <lineage>
        <taxon>Bacteria</taxon>
        <taxon>Pseudomonadati</taxon>
        <taxon>Pseudomonadota</taxon>
        <taxon>Gammaproteobacteria</taxon>
        <taxon>Cellvibrionales</taxon>
        <taxon>Cellvibrionaceae</taxon>
        <taxon>Gilvimarinus</taxon>
    </lineage>
</organism>
<gene>
    <name evidence="1" type="ORF">SCD92_14030</name>
</gene>
<accession>A0ABU4S019</accession>
<dbReference type="EMBL" id="JAXAFO010000025">
    <property type="protein sequence ID" value="MDX6850486.1"/>
    <property type="molecule type" value="Genomic_DNA"/>
</dbReference>
<protein>
    <submittedName>
        <fullName evidence="1">Uncharacterized protein</fullName>
    </submittedName>
</protein>
<evidence type="ECO:0000313" key="2">
    <source>
        <dbReference type="Proteomes" id="UP001273505"/>
    </source>
</evidence>
<dbReference type="RefSeq" id="WP_302722238.1">
    <property type="nucleotide sequence ID" value="NZ_JAULRU010000514.1"/>
</dbReference>
<comment type="caution">
    <text evidence="1">The sequence shown here is derived from an EMBL/GenBank/DDBJ whole genome shotgun (WGS) entry which is preliminary data.</text>
</comment>
<reference evidence="1 2" key="1">
    <citation type="submission" date="2023-11" db="EMBL/GenBank/DDBJ databases">
        <title>Gilvimarinus fulvus sp. nov., isolated from the surface of Kelp.</title>
        <authorList>
            <person name="Sun Y.Y."/>
            <person name="Gong Y."/>
            <person name="Du Z.J."/>
        </authorList>
    </citation>
    <scope>NUCLEOTIDE SEQUENCE [LARGE SCALE GENOMIC DNA]</scope>
    <source>
        <strain evidence="1 2">SDUM040013</strain>
    </source>
</reference>
<sequence length="61" mass="7141">MVNLLDLRYLIDCKKKVKELAQDSEYAQQILDWLNANPEMRDELSEVYVTAIKTVEVQTKP</sequence>
<evidence type="ECO:0000313" key="1">
    <source>
        <dbReference type="EMBL" id="MDX6850486.1"/>
    </source>
</evidence>